<protein>
    <submittedName>
        <fullName evidence="2">Uncharacterized protein</fullName>
    </submittedName>
</protein>
<feature type="transmembrane region" description="Helical" evidence="1">
    <location>
        <begin position="37"/>
        <end position="57"/>
    </location>
</feature>
<accession>A0ABY9WRK5</accession>
<evidence type="ECO:0000313" key="3">
    <source>
        <dbReference type="Proteomes" id="UP001611383"/>
    </source>
</evidence>
<keyword evidence="1" id="KW-0472">Membrane</keyword>
<dbReference type="RefSeq" id="WP_395822761.1">
    <property type="nucleotide sequence ID" value="NZ_CP043494.1"/>
</dbReference>
<evidence type="ECO:0000256" key="1">
    <source>
        <dbReference type="SAM" id="Phobius"/>
    </source>
</evidence>
<dbReference type="EMBL" id="CP043494">
    <property type="protein sequence ID" value="WNG46409.1"/>
    <property type="molecule type" value="Genomic_DNA"/>
</dbReference>
<keyword evidence="1" id="KW-0812">Transmembrane</keyword>
<sequence>MFGGFTALCLVANWPELEHLVRTQLQPFHAGPPPRPVLLLAVLAAVVGMTVVLVQAVRGRSARLQWSLLILGALVLSLWGNREGLVAGRTADSANLKILQVARELHGRTVDTLQARGAAPEDVDSWQATLEQVSHGLPTPVRTRSFASLPFVIQKVASPDALPAEAPPGTLLLYVMQGGVAYEIHPVGVSPSGKPWRLREPGGEPLVFRGAFNPD</sequence>
<gene>
    <name evidence="2" type="ORF">F0U60_21525</name>
</gene>
<dbReference type="Proteomes" id="UP001611383">
    <property type="component" value="Chromosome"/>
</dbReference>
<name>A0ABY9WRK5_9BACT</name>
<organism evidence="2 3">
    <name type="scientific">Archangium minus</name>
    <dbReference type="NCBI Taxonomy" id="83450"/>
    <lineage>
        <taxon>Bacteria</taxon>
        <taxon>Pseudomonadati</taxon>
        <taxon>Myxococcota</taxon>
        <taxon>Myxococcia</taxon>
        <taxon>Myxococcales</taxon>
        <taxon>Cystobacterineae</taxon>
        <taxon>Archangiaceae</taxon>
        <taxon>Archangium</taxon>
    </lineage>
</organism>
<evidence type="ECO:0000313" key="2">
    <source>
        <dbReference type="EMBL" id="WNG46409.1"/>
    </source>
</evidence>
<feature type="transmembrane region" description="Helical" evidence="1">
    <location>
        <begin position="64"/>
        <end position="80"/>
    </location>
</feature>
<keyword evidence="1" id="KW-1133">Transmembrane helix</keyword>
<keyword evidence="3" id="KW-1185">Reference proteome</keyword>
<proteinExistence type="predicted"/>
<reference evidence="2 3" key="1">
    <citation type="submission" date="2019-08" db="EMBL/GenBank/DDBJ databases">
        <title>Archangium and Cystobacter genomes.</title>
        <authorList>
            <person name="Chen I.-C.K."/>
            <person name="Wielgoss S."/>
        </authorList>
    </citation>
    <scope>NUCLEOTIDE SEQUENCE [LARGE SCALE GENOMIC DNA]</scope>
    <source>
        <strain evidence="2 3">Cbm 6</strain>
    </source>
</reference>